<keyword evidence="5 9" id="KW-0235">DNA replication</keyword>
<dbReference type="InterPro" id="IPR001238">
    <property type="entry name" value="DNA-binding_RecF"/>
</dbReference>
<dbReference type="PANTHER" id="PTHR32182">
    <property type="entry name" value="DNA REPLICATION AND REPAIR PROTEIN RECF"/>
    <property type="match status" value="1"/>
</dbReference>
<dbReference type="Gene3D" id="3.40.50.300">
    <property type="entry name" value="P-loop containing nucleotide triphosphate hydrolases"/>
    <property type="match status" value="1"/>
</dbReference>
<keyword evidence="8 9" id="KW-0238">DNA-binding</keyword>
<evidence type="ECO:0000256" key="1">
    <source>
        <dbReference type="ARBA" id="ARBA00004496"/>
    </source>
</evidence>
<dbReference type="EMBL" id="MFDD01000008">
    <property type="protein sequence ID" value="OGE40556.1"/>
    <property type="molecule type" value="Genomic_DNA"/>
</dbReference>
<dbReference type="GO" id="GO:0005737">
    <property type="term" value="C:cytoplasm"/>
    <property type="evidence" value="ECO:0007669"/>
    <property type="project" value="UniProtKB-SubCell"/>
</dbReference>
<dbReference type="GO" id="GO:0006302">
    <property type="term" value="P:double-strand break repair"/>
    <property type="evidence" value="ECO:0007669"/>
    <property type="project" value="TreeGrafter"/>
</dbReference>
<name>A0A1F5KI00_9BACT</name>
<keyword evidence="9 10" id="KW-0227">DNA damage</keyword>
<comment type="caution">
    <text evidence="12">The sequence shown here is derived from an EMBL/GenBank/DDBJ whole genome shotgun (WGS) entry which is preliminary data.</text>
</comment>
<evidence type="ECO:0000256" key="3">
    <source>
        <dbReference type="ARBA" id="ARBA00020170"/>
    </source>
</evidence>
<evidence type="ECO:0000256" key="8">
    <source>
        <dbReference type="ARBA" id="ARBA00023125"/>
    </source>
</evidence>
<organism evidence="12 13">
    <name type="scientific">Candidatus Daviesbacteria bacterium RIFCSPHIGHO2_02_FULL_43_12</name>
    <dbReference type="NCBI Taxonomy" id="1797776"/>
    <lineage>
        <taxon>Bacteria</taxon>
        <taxon>Candidatus Daviesiibacteriota</taxon>
    </lineage>
</organism>
<evidence type="ECO:0000256" key="7">
    <source>
        <dbReference type="ARBA" id="ARBA00022840"/>
    </source>
</evidence>
<keyword evidence="9 10" id="KW-0234">DNA repair</keyword>
<feature type="binding site" evidence="9">
    <location>
        <begin position="30"/>
        <end position="37"/>
    </location>
    <ligand>
        <name>ATP</name>
        <dbReference type="ChEBI" id="CHEBI:30616"/>
    </ligand>
</feature>
<comment type="subcellular location">
    <subcellularLocation>
        <location evidence="1 9 10">Cytoplasm</location>
    </subcellularLocation>
</comment>
<dbReference type="GO" id="GO:0006260">
    <property type="term" value="P:DNA replication"/>
    <property type="evidence" value="ECO:0007669"/>
    <property type="project" value="UniProtKB-UniRule"/>
</dbReference>
<dbReference type="InterPro" id="IPR018078">
    <property type="entry name" value="DNA-binding_RecF_CS"/>
</dbReference>
<dbReference type="NCBIfam" id="TIGR00611">
    <property type="entry name" value="recf"/>
    <property type="match status" value="1"/>
</dbReference>
<evidence type="ECO:0000256" key="10">
    <source>
        <dbReference type="RuleBase" id="RU000578"/>
    </source>
</evidence>
<dbReference type="Gene3D" id="1.20.1050.90">
    <property type="entry name" value="RecF/RecN/SMC, N-terminal domain"/>
    <property type="match status" value="1"/>
</dbReference>
<accession>A0A1F5KI00</accession>
<evidence type="ECO:0000256" key="6">
    <source>
        <dbReference type="ARBA" id="ARBA00022741"/>
    </source>
</evidence>
<protein>
    <recommendedName>
        <fullName evidence="3 9">DNA replication and repair protein RecF</fullName>
    </recommendedName>
</protein>
<comment type="similarity">
    <text evidence="2 9 10">Belongs to the RecF family.</text>
</comment>
<dbReference type="HAMAP" id="MF_00365">
    <property type="entry name" value="RecF"/>
    <property type="match status" value="1"/>
</dbReference>
<dbReference type="GO" id="GO:0005524">
    <property type="term" value="F:ATP binding"/>
    <property type="evidence" value="ECO:0007669"/>
    <property type="project" value="UniProtKB-UniRule"/>
</dbReference>
<dbReference type="GO" id="GO:0009432">
    <property type="term" value="P:SOS response"/>
    <property type="evidence" value="ECO:0007669"/>
    <property type="project" value="UniProtKB-UniRule"/>
</dbReference>
<dbReference type="PANTHER" id="PTHR32182:SF0">
    <property type="entry name" value="DNA REPLICATION AND REPAIR PROTEIN RECF"/>
    <property type="match status" value="1"/>
</dbReference>
<evidence type="ECO:0000259" key="11">
    <source>
        <dbReference type="Pfam" id="PF02463"/>
    </source>
</evidence>
<dbReference type="SUPFAM" id="SSF52540">
    <property type="entry name" value="P-loop containing nucleoside triphosphate hydrolases"/>
    <property type="match status" value="1"/>
</dbReference>
<dbReference type="GO" id="GO:0003697">
    <property type="term" value="F:single-stranded DNA binding"/>
    <property type="evidence" value="ECO:0007669"/>
    <property type="project" value="UniProtKB-UniRule"/>
</dbReference>
<keyword evidence="9 10" id="KW-0742">SOS response</keyword>
<comment type="function">
    <text evidence="9 10">The RecF protein is involved in DNA metabolism; it is required for DNA replication and normal SOS inducibility. RecF binds preferentially to single-stranded, linear DNA. It also seems to bind ATP.</text>
</comment>
<evidence type="ECO:0000256" key="9">
    <source>
        <dbReference type="HAMAP-Rule" id="MF_00365"/>
    </source>
</evidence>
<keyword evidence="6 9" id="KW-0547">Nucleotide-binding</keyword>
<evidence type="ECO:0000313" key="13">
    <source>
        <dbReference type="Proteomes" id="UP000177328"/>
    </source>
</evidence>
<proteinExistence type="inferred from homology"/>
<feature type="domain" description="RecF/RecN/SMC N-terminal" evidence="11">
    <location>
        <begin position="2"/>
        <end position="326"/>
    </location>
</feature>
<keyword evidence="7 9" id="KW-0067">ATP-binding</keyword>
<dbReference type="Pfam" id="PF02463">
    <property type="entry name" value="SMC_N"/>
    <property type="match status" value="1"/>
</dbReference>
<evidence type="ECO:0000256" key="5">
    <source>
        <dbReference type="ARBA" id="ARBA00022705"/>
    </source>
</evidence>
<sequence>MFIKKLNLTHFRNYPGLDFDFSSPVTVLLGDNAEGKSSLLESIYFASTTKSPKAARDEELMTEGETVTRVEVEVEHQNQEITGLEIGMHLQDKTLTKKVKVNGVARRIVDYIGHMTVVLFAPEDINLVNGSPSLRRWHIDLTLAQIDRDYKKALTSYEDVVTRRNRVLKNIQDGLSRLDELDFWTDQLLLFGTVISGKRRELFEFINKTERKFGDFKVGYKENVLSRERLKEYQNRELAAAMSLIGPHRDDFGFFLSDRNLAQYGSRGETRTAVLDLKIAEASFIESKIGERPILLLDDVFSELDLKHREHVLDLVSFQQTIIASVELDDHLQVFFEENGKIYQVKEGGIVKSSE</sequence>
<dbReference type="GO" id="GO:0000731">
    <property type="term" value="P:DNA synthesis involved in DNA repair"/>
    <property type="evidence" value="ECO:0007669"/>
    <property type="project" value="TreeGrafter"/>
</dbReference>
<reference evidence="12 13" key="1">
    <citation type="journal article" date="2016" name="Nat. Commun.">
        <title>Thousands of microbial genomes shed light on interconnected biogeochemical processes in an aquifer system.</title>
        <authorList>
            <person name="Anantharaman K."/>
            <person name="Brown C.T."/>
            <person name="Hug L.A."/>
            <person name="Sharon I."/>
            <person name="Castelle C.J."/>
            <person name="Probst A.J."/>
            <person name="Thomas B.C."/>
            <person name="Singh A."/>
            <person name="Wilkins M.J."/>
            <person name="Karaoz U."/>
            <person name="Brodie E.L."/>
            <person name="Williams K.H."/>
            <person name="Hubbard S.S."/>
            <person name="Banfield J.F."/>
        </authorList>
    </citation>
    <scope>NUCLEOTIDE SEQUENCE [LARGE SCALE GENOMIC DNA]</scope>
</reference>
<evidence type="ECO:0000313" key="12">
    <source>
        <dbReference type="EMBL" id="OGE40556.1"/>
    </source>
</evidence>
<dbReference type="InterPro" id="IPR027417">
    <property type="entry name" value="P-loop_NTPase"/>
</dbReference>
<evidence type="ECO:0000256" key="4">
    <source>
        <dbReference type="ARBA" id="ARBA00022490"/>
    </source>
</evidence>
<dbReference type="AlphaFoldDB" id="A0A1F5KI00"/>
<dbReference type="Proteomes" id="UP000177328">
    <property type="component" value="Unassembled WGS sequence"/>
</dbReference>
<dbReference type="PROSITE" id="PS00618">
    <property type="entry name" value="RECF_2"/>
    <property type="match status" value="1"/>
</dbReference>
<keyword evidence="4 9" id="KW-0963">Cytoplasm</keyword>
<dbReference type="InterPro" id="IPR003395">
    <property type="entry name" value="RecF/RecN/SMC_N"/>
</dbReference>
<dbReference type="InterPro" id="IPR042174">
    <property type="entry name" value="RecF_2"/>
</dbReference>
<evidence type="ECO:0000256" key="2">
    <source>
        <dbReference type="ARBA" id="ARBA00008016"/>
    </source>
</evidence>
<gene>
    <name evidence="9" type="primary">recF</name>
    <name evidence="12" type="ORF">A3D25_00355</name>
</gene>